<evidence type="ECO:0000259" key="7">
    <source>
        <dbReference type="Pfam" id="PF01095"/>
    </source>
</evidence>
<keyword evidence="3 5" id="KW-0063">Aspartyl esterase</keyword>
<dbReference type="InterPro" id="IPR011050">
    <property type="entry name" value="Pectin_lyase_fold/virulence"/>
</dbReference>
<dbReference type="SUPFAM" id="SSF51126">
    <property type="entry name" value="Pectin lyase-like"/>
    <property type="match status" value="1"/>
</dbReference>
<comment type="caution">
    <text evidence="8">The sequence shown here is derived from an EMBL/GenBank/DDBJ whole genome shotgun (WGS) entry which is preliminary data.</text>
</comment>
<proteinExistence type="inferred from homology"/>
<dbReference type="InterPro" id="IPR033131">
    <property type="entry name" value="Pectinesterase_Asp_AS"/>
</dbReference>
<gene>
    <name evidence="8" type="ORF">FLX08_23090</name>
</gene>
<reference evidence="8 9" key="1">
    <citation type="submission" date="2019-07" db="EMBL/GenBank/DDBJ databases">
        <title>Microbispora hainanensis DSM 45428.</title>
        <authorList>
            <person name="Thawai C."/>
        </authorList>
    </citation>
    <scope>NUCLEOTIDE SEQUENCE [LARGE SCALE GENOMIC DNA]</scope>
    <source>
        <strain evidence="8 9">DSM 45428</strain>
    </source>
</reference>
<feature type="signal peptide" evidence="5">
    <location>
        <begin position="1"/>
        <end position="32"/>
    </location>
</feature>
<dbReference type="EC" id="3.1.1.11" evidence="5"/>
<dbReference type="GO" id="GO:0042545">
    <property type="term" value="P:cell wall modification"/>
    <property type="evidence" value="ECO:0007669"/>
    <property type="project" value="UniProtKB-UniRule"/>
</dbReference>
<comment type="similarity">
    <text evidence="1">Belongs to the pectinesterase family.</text>
</comment>
<evidence type="ECO:0000313" key="8">
    <source>
        <dbReference type="EMBL" id="TQS18843.1"/>
    </source>
</evidence>
<evidence type="ECO:0000256" key="2">
    <source>
        <dbReference type="ARBA" id="ARBA00022801"/>
    </source>
</evidence>
<dbReference type="PROSITE" id="PS51318">
    <property type="entry name" value="TAT"/>
    <property type="match status" value="1"/>
</dbReference>
<dbReference type="AlphaFoldDB" id="A0A544YQ01"/>
<dbReference type="InterPro" id="IPR000070">
    <property type="entry name" value="Pectinesterase_cat"/>
</dbReference>
<evidence type="ECO:0000256" key="3">
    <source>
        <dbReference type="ARBA" id="ARBA00023085"/>
    </source>
</evidence>
<evidence type="ECO:0000256" key="5">
    <source>
        <dbReference type="RuleBase" id="RU000589"/>
    </source>
</evidence>
<evidence type="ECO:0000256" key="6">
    <source>
        <dbReference type="SAM" id="MobiDB-lite"/>
    </source>
</evidence>
<dbReference type="EMBL" id="VIRM01000029">
    <property type="protein sequence ID" value="TQS18843.1"/>
    <property type="molecule type" value="Genomic_DNA"/>
</dbReference>
<keyword evidence="5" id="KW-0732">Signal</keyword>
<dbReference type="Proteomes" id="UP000316541">
    <property type="component" value="Unassembled WGS sequence"/>
</dbReference>
<comment type="pathway">
    <text evidence="5">Glycan metabolism; pectin degradation; 2-dehydro-3-deoxy-D-gluconate from pectin: step 1/5.</text>
</comment>
<dbReference type="GO" id="GO:0009279">
    <property type="term" value="C:cell outer membrane"/>
    <property type="evidence" value="ECO:0007669"/>
    <property type="project" value="TreeGrafter"/>
</dbReference>
<dbReference type="PANTHER" id="PTHR31321">
    <property type="entry name" value="ACYL-COA THIOESTER HYDROLASE YBHC-RELATED"/>
    <property type="match status" value="1"/>
</dbReference>
<name>A0A544YQ01_9ACTN</name>
<dbReference type="PANTHER" id="PTHR31321:SF57">
    <property type="entry name" value="PECTINESTERASE 53-RELATED"/>
    <property type="match status" value="1"/>
</dbReference>
<accession>A0A544YQ01</accession>
<dbReference type="PROSITE" id="PS00503">
    <property type="entry name" value="PECTINESTERASE_2"/>
    <property type="match status" value="1"/>
</dbReference>
<feature type="active site" evidence="4">
    <location>
        <position position="221"/>
    </location>
</feature>
<feature type="region of interest" description="Disordered" evidence="6">
    <location>
        <begin position="336"/>
        <end position="380"/>
    </location>
</feature>
<keyword evidence="2 5" id="KW-0378">Hydrolase</keyword>
<dbReference type="UniPathway" id="UPA00545">
    <property type="reaction ID" value="UER00823"/>
</dbReference>
<dbReference type="GO" id="GO:0030599">
    <property type="term" value="F:pectinesterase activity"/>
    <property type="evidence" value="ECO:0007669"/>
    <property type="project" value="UniProtKB-UniRule"/>
</dbReference>
<feature type="domain" description="Pectinesterase catalytic" evidence="7">
    <location>
        <begin position="55"/>
        <end position="364"/>
    </location>
</feature>
<evidence type="ECO:0000313" key="9">
    <source>
        <dbReference type="Proteomes" id="UP000316541"/>
    </source>
</evidence>
<evidence type="ECO:0000256" key="4">
    <source>
        <dbReference type="PROSITE-ProRule" id="PRU10040"/>
    </source>
</evidence>
<sequence>MSSLTPLIGRRQALAGAAAAILGLAVASPARAAHVLPFGRYGSPRRRLNDRTLYVDTQGRGDHATVQAAVNATPDGPAEGWTLVIAAGTYRETVLVPQAKTGLCFLGATGDARDVVIVYDNAAGTPKPEGGTYGTSGSATTTIQADGFTAAHVTFANDWLRADHPDITGTQAVAAKVMGDRSYFERCRFLGHQDTLYADTRSLDTFARQYYRACHIEGDVDFVFGRATAVFERCELSTLARDETFRPYGFVFAPSTAAANPLGYLAVRCVINGTAADASFGLARPWRPSSDPTALPSLVVRETWMGPSIDAATPYVDMSSGFHWQDARFGEFHNTGPGAAIPVPENRPQLTPQQAAEHTPRSYLGDWRPGPALLPRPSGR</sequence>
<dbReference type="RefSeq" id="WP_142621199.1">
    <property type="nucleotide sequence ID" value="NZ_VIRM01000029.1"/>
</dbReference>
<comment type="catalytic activity">
    <reaction evidence="5">
        <text>[(1-&gt;4)-alpha-D-galacturonosyl methyl ester](n) + n H2O = [(1-&gt;4)-alpha-D-galacturonosyl](n) + n methanol + n H(+)</text>
        <dbReference type="Rhea" id="RHEA:22380"/>
        <dbReference type="Rhea" id="RHEA-COMP:14570"/>
        <dbReference type="Rhea" id="RHEA-COMP:14573"/>
        <dbReference type="ChEBI" id="CHEBI:15377"/>
        <dbReference type="ChEBI" id="CHEBI:15378"/>
        <dbReference type="ChEBI" id="CHEBI:17790"/>
        <dbReference type="ChEBI" id="CHEBI:140522"/>
        <dbReference type="ChEBI" id="CHEBI:140523"/>
        <dbReference type="EC" id="3.1.1.11"/>
    </reaction>
</comment>
<dbReference type="Pfam" id="PF01095">
    <property type="entry name" value="Pectinesterase"/>
    <property type="match status" value="1"/>
</dbReference>
<dbReference type="InterPro" id="IPR006311">
    <property type="entry name" value="TAT_signal"/>
</dbReference>
<feature type="chain" id="PRO_5022269648" description="Pectinesterase" evidence="5">
    <location>
        <begin position="33"/>
        <end position="380"/>
    </location>
</feature>
<dbReference type="GO" id="GO:0045490">
    <property type="term" value="P:pectin catabolic process"/>
    <property type="evidence" value="ECO:0007669"/>
    <property type="project" value="UniProtKB-UniRule"/>
</dbReference>
<dbReference type="Gene3D" id="2.160.20.10">
    <property type="entry name" value="Single-stranded right-handed beta-helix, Pectin lyase-like"/>
    <property type="match status" value="1"/>
</dbReference>
<protein>
    <recommendedName>
        <fullName evidence="5">Pectinesterase</fullName>
        <ecNumber evidence="5">3.1.1.11</ecNumber>
    </recommendedName>
</protein>
<dbReference type="InterPro" id="IPR012334">
    <property type="entry name" value="Pectin_lyas_fold"/>
</dbReference>
<evidence type="ECO:0000256" key="1">
    <source>
        <dbReference type="ARBA" id="ARBA00008891"/>
    </source>
</evidence>
<organism evidence="8 9">
    <name type="scientific">Microbispora hainanensis</name>
    <dbReference type="NCBI Taxonomy" id="568844"/>
    <lineage>
        <taxon>Bacteria</taxon>
        <taxon>Bacillati</taxon>
        <taxon>Actinomycetota</taxon>
        <taxon>Actinomycetes</taxon>
        <taxon>Streptosporangiales</taxon>
        <taxon>Streptosporangiaceae</taxon>
        <taxon>Microbispora</taxon>
    </lineage>
</organism>